<dbReference type="InterPro" id="IPR036322">
    <property type="entry name" value="WD40_repeat_dom_sf"/>
</dbReference>
<reference evidence="4" key="1">
    <citation type="submission" date="2020-06" db="EMBL/GenBank/DDBJ databases">
        <authorList>
            <person name="Ji K."/>
            <person name="Li J."/>
        </authorList>
    </citation>
    <scope>NUCLEOTIDE SEQUENCE</scope>
    <source>
        <strain evidence="4">JKM2019</strain>
        <tissue evidence="4">Whole body</tissue>
    </source>
</reference>
<dbReference type="InterPro" id="IPR052415">
    <property type="entry name" value="Diphthine_MTase"/>
</dbReference>
<evidence type="ECO:0000313" key="4">
    <source>
        <dbReference type="EMBL" id="KAH7638452.1"/>
    </source>
</evidence>
<keyword evidence="2" id="KW-0677">Repeat</keyword>
<dbReference type="EMBL" id="SDOV01000007">
    <property type="protein sequence ID" value="KAH7638452.1"/>
    <property type="molecule type" value="Genomic_DNA"/>
</dbReference>
<comment type="pathway">
    <text evidence="3">Protein modification.</text>
</comment>
<dbReference type="GO" id="GO:0005737">
    <property type="term" value="C:cytoplasm"/>
    <property type="evidence" value="ECO:0007669"/>
    <property type="project" value="TreeGrafter"/>
</dbReference>
<evidence type="ECO:0000256" key="2">
    <source>
        <dbReference type="ARBA" id="ARBA00022737"/>
    </source>
</evidence>
<dbReference type="GO" id="GO:0017183">
    <property type="term" value="P:protein histidyl modification to diphthamide"/>
    <property type="evidence" value="ECO:0007669"/>
    <property type="project" value="TreeGrafter"/>
</dbReference>
<gene>
    <name evidence="4" type="ORF">HUG17_2485</name>
</gene>
<dbReference type="Proteomes" id="UP000828236">
    <property type="component" value="Unassembled WGS sequence"/>
</dbReference>
<protein>
    <submittedName>
        <fullName evidence="4">Uncharacterized protein</fullName>
    </submittedName>
</protein>
<keyword evidence="1" id="KW-0853">WD repeat</keyword>
<dbReference type="Gene3D" id="2.130.10.10">
    <property type="entry name" value="YVTN repeat-like/Quinoprotein amine dehydrogenase"/>
    <property type="match status" value="1"/>
</dbReference>
<dbReference type="PANTHER" id="PTHR46042">
    <property type="entry name" value="DIPHTHINE METHYLTRANSFERASE"/>
    <property type="match status" value="1"/>
</dbReference>
<name>A0A9D4SDW1_DERFA</name>
<comment type="caution">
    <text evidence="4">The sequence shown here is derived from an EMBL/GenBank/DDBJ whole genome shotgun (WGS) entry which is preliminary data.</text>
</comment>
<dbReference type="PANTHER" id="PTHR46042:SF1">
    <property type="entry name" value="DIPHTHINE METHYLTRANSFERASE"/>
    <property type="match status" value="1"/>
</dbReference>
<sequence length="409" mass="46796">MTKNFELCNTSTIDLNPCIIDYSKKFHAFIVGTYQLIEVGSKTYDEDYTEDQLAFLNNRIGSINVLNVDCKLICKHQCQSGGVFDLKISNYHHDTSSNSEMIFAAHSNGMFGIYKFENGVRIHNVQQIKTGQTMLTTIGDLFIGNILTIAIGSSDGQLLCYEFTINDSIENLMEQSSADNLIQSSIVTNDSLSIWYLKMVHLEIMESTIEQNLIFVCSEDSMWRIFTYSSKNLTKLFENCDSSYGVTSIEIFRIDHVDLNTVSIILLVGSYDEYLRIYSIELKFDHHSKETMKILQCLQQKKIHINGGGIWRILVNNDNDDDDNNNTILLSAMYSGAYWLTLEIPTEYQNGFKQNHHLNIDYKLNKFPIENDDSNENHLVYGIGSDSILSTILFASFYEKKIFLYKSCD</sequence>
<dbReference type="SUPFAM" id="SSF50978">
    <property type="entry name" value="WD40 repeat-like"/>
    <property type="match status" value="1"/>
</dbReference>
<dbReference type="AlphaFoldDB" id="A0A9D4SDW1"/>
<organism evidence="4">
    <name type="scientific">Dermatophagoides farinae</name>
    <name type="common">American house dust mite</name>
    <dbReference type="NCBI Taxonomy" id="6954"/>
    <lineage>
        <taxon>Eukaryota</taxon>
        <taxon>Metazoa</taxon>
        <taxon>Ecdysozoa</taxon>
        <taxon>Arthropoda</taxon>
        <taxon>Chelicerata</taxon>
        <taxon>Arachnida</taxon>
        <taxon>Acari</taxon>
        <taxon>Acariformes</taxon>
        <taxon>Sarcoptiformes</taxon>
        <taxon>Astigmata</taxon>
        <taxon>Psoroptidia</taxon>
        <taxon>Analgoidea</taxon>
        <taxon>Pyroglyphidae</taxon>
        <taxon>Dermatophagoidinae</taxon>
        <taxon>Dermatophagoides</taxon>
    </lineage>
</organism>
<dbReference type="InterPro" id="IPR015943">
    <property type="entry name" value="WD40/YVTN_repeat-like_dom_sf"/>
</dbReference>
<evidence type="ECO:0000256" key="3">
    <source>
        <dbReference type="ARBA" id="ARBA00043952"/>
    </source>
</evidence>
<evidence type="ECO:0000256" key="1">
    <source>
        <dbReference type="ARBA" id="ARBA00022574"/>
    </source>
</evidence>
<reference evidence="4" key="2">
    <citation type="journal article" date="2021" name="World Allergy Organ. J.">
        <title>Chromosome-level assembly of Dermatophagoides farinae genome and transcriptome reveals two novel allergens Der f 37 and Der f 39.</title>
        <authorList>
            <person name="Chen J."/>
            <person name="Cai Z."/>
            <person name="Fan D."/>
            <person name="Hu J."/>
            <person name="Hou Y."/>
            <person name="He Y."/>
            <person name="Zhang Z."/>
            <person name="Zhao Z."/>
            <person name="Gao P."/>
            <person name="Hu W."/>
            <person name="Sun J."/>
            <person name="Li J."/>
            <person name="Ji K."/>
        </authorList>
    </citation>
    <scope>NUCLEOTIDE SEQUENCE</scope>
    <source>
        <strain evidence="4">JKM2019</strain>
    </source>
</reference>
<proteinExistence type="predicted"/>
<dbReference type="GO" id="GO:0061685">
    <property type="term" value="F:diphthine methylesterase activity"/>
    <property type="evidence" value="ECO:0007669"/>
    <property type="project" value="TreeGrafter"/>
</dbReference>
<accession>A0A9D4SDW1</accession>